<feature type="region of interest" description="Disordered" evidence="4">
    <location>
        <begin position="359"/>
        <end position="422"/>
    </location>
</feature>
<comment type="similarity">
    <text evidence="1">Belongs to the glycosyltransferase 34 family.</text>
</comment>
<proteinExistence type="inferred from homology"/>
<keyword evidence="3" id="KW-0808">Transferase</keyword>
<evidence type="ECO:0000256" key="2">
    <source>
        <dbReference type="ARBA" id="ARBA00022676"/>
    </source>
</evidence>
<keyword evidence="2" id="KW-0328">Glycosyltransferase</keyword>
<keyword evidence="5" id="KW-0732">Signal</keyword>
<feature type="compositionally biased region" description="Low complexity" evidence="4">
    <location>
        <begin position="396"/>
        <end position="406"/>
    </location>
</feature>
<dbReference type="Proteomes" id="UP000075714">
    <property type="component" value="Unassembled WGS sequence"/>
</dbReference>
<feature type="signal peptide" evidence="5">
    <location>
        <begin position="1"/>
        <end position="27"/>
    </location>
</feature>
<dbReference type="PANTHER" id="PTHR31306">
    <property type="entry name" value="ALPHA-1,6-MANNOSYLTRANSFERASE MNN11-RELATED"/>
    <property type="match status" value="1"/>
</dbReference>
<dbReference type="InterPro" id="IPR008630">
    <property type="entry name" value="Glyco_trans_34"/>
</dbReference>
<feature type="region of interest" description="Disordered" evidence="4">
    <location>
        <begin position="176"/>
        <end position="197"/>
    </location>
</feature>
<evidence type="ECO:0000256" key="4">
    <source>
        <dbReference type="SAM" id="MobiDB-lite"/>
    </source>
</evidence>
<evidence type="ECO:0000313" key="7">
    <source>
        <dbReference type="Proteomes" id="UP000075714"/>
    </source>
</evidence>
<dbReference type="Pfam" id="PF05637">
    <property type="entry name" value="Glyco_transf_34"/>
    <property type="match status" value="2"/>
</dbReference>
<comment type="caution">
    <text evidence="6">The sequence shown here is derived from an EMBL/GenBank/DDBJ whole genome shotgun (WGS) entry which is preliminary data.</text>
</comment>
<dbReference type="EMBL" id="LSYV01000043">
    <property type="protein sequence ID" value="KXZ46638.1"/>
    <property type="molecule type" value="Genomic_DNA"/>
</dbReference>
<dbReference type="AlphaFoldDB" id="A0A150G9Y1"/>
<dbReference type="InterPro" id="IPR029044">
    <property type="entry name" value="Nucleotide-diphossugar_trans"/>
</dbReference>
<sequence>MKGNLSSFQVLLAVGAFLLSHLHFFNSTTQRYKDCSVPWVSHASAAAATASGGGGQGSGKRLRIALVSMSTGRARDPAAAQRQSDLNARSAEFAGLLDITGPNKRAYAALHGYTFVDASELLDASRPASWSKIPAVLSVLDSYDWVFWNDADTVITNTSLPLEALLPYTVTHLPYGSSSSSTPQEPQEPGGTGDAKALGADAAASAWGGGGGGGPDLVLTADSTGVNAGVWLIRGAGCAWCRAFLERWWGMEAFVRRGRGDTRSGDNDALKDLIARMASSELAAHVGLAPQCAFNSYVWRPSLRNWARYLAHPRRILTGLWQPGDFLMHPAGVRNKRRALVRALEAAAAGMEADAEAEAGGEGKAAGDGAALLPSASTPPSWGDAGAEGEKGGLLGSAREAPPTAAGGPGGRGRGGAAVGRG</sequence>
<evidence type="ECO:0000313" key="6">
    <source>
        <dbReference type="EMBL" id="KXZ46638.1"/>
    </source>
</evidence>
<dbReference type="Gene3D" id="3.90.550.10">
    <property type="entry name" value="Spore Coat Polysaccharide Biosynthesis Protein SpsA, Chain A"/>
    <property type="match status" value="1"/>
</dbReference>
<keyword evidence="7" id="KW-1185">Reference proteome</keyword>
<feature type="compositionally biased region" description="Gly residues" evidence="4">
    <location>
        <begin position="407"/>
        <end position="422"/>
    </location>
</feature>
<gene>
    <name evidence="6" type="ORF">GPECTOR_42g849</name>
</gene>
<dbReference type="GO" id="GO:0016757">
    <property type="term" value="F:glycosyltransferase activity"/>
    <property type="evidence" value="ECO:0007669"/>
    <property type="project" value="UniProtKB-KW"/>
</dbReference>
<feature type="chain" id="PRO_5007561931" evidence="5">
    <location>
        <begin position="28"/>
        <end position="422"/>
    </location>
</feature>
<protein>
    <submittedName>
        <fullName evidence="6">Uncharacterized protein</fullName>
    </submittedName>
</protein>
<dbReference type="GO" id="GO:0006487">
    <property type="term" value="P:protein N-linked glycosylation"/>
    <property type="evidence" value="ECO:0007669"/>
    <property type="project" value="TreeGrafter"/>
</dbReference>
<evidence type="ECO:0000256" key="5">
    <source>
        <dbReference type="SAM" id="SignalP"/>
    </source>
</evidence>
<dbReference type="OrthoDB" id="407658at2759"/>
<evidence type="ECO:0000256" key="3">
    <source>
        <dbReference type="ARBA" id="ARBA00022679"/>
    </source>
</evidence>
<evidence type="ECO:0000256" key="1">
    <source>
        <dbReference type="ARBA" id="ARBA00005664"/>
    </source>
</evidence>
<organism evidence="6 7">
    <name type="scientific">Gonium pectorale</name>
    <name type="common">Green alga</name>
    <dbReference type="NCBI Taxonomy" id="33097"/>
    <lineage>
        <taxon>Eukaryota</taxon>
        <taxon>Viridiplantae</taxon>
        <taxon>Chlorophyta</taxon>
        <taxon>core chlorophytes</taxon>
        <taxon>Chlorophyceae</taxon>
        <taxon>CS clade</taxon>
        <taxon>Chlamydomonadales</taxon>
        <taxon>Volvocaceae</taxon>
        <taxon>Gonium</taxon>
    </lineage>
</organism>
<accession>A0A150G9Y1</accession>
<dbReference type="PANTHER" id="PTHR31306:SF4">
    <property type="entry name" value="ALPHA-1,2-GALACTOSYLTRANSFERASE"/>
    <property type="match status" value="1"/>
</dbReference>
<name>A0A150G9Y1_GONPE</name>
<dbReference type="GO" id="GO:0000139">
    <property type="term" value="C:Golgi membrane"/>
    <property type="evidence" value="ECO:0007669"/>
    <property type="project" value="TreeGrafter"/>
</dbReference>
<dbReference type="STRING" id="33097.A0A150G9Y1"/>
<reference evidence="7" key="1">
    <citation type="journal article" date="2016" name="Nat. Commun.">
        <title>The Gonium pectorale genome demonstrates co-option of cell cycle regulation during the evolution of multicellularity.</title>
        <authorList>
            <person name="Hanschen E.R."/>
            <person name="Marriage T.N."/>
            <person name="Ferris P.J."/>
            <person name="Hamaji T."/>
            <person name="Toyoda A."/>
            <person name="Fujiyama A."/>
            <person name="Neme R."/>
            <person name="Noguchi H."/>
            <person name="Minakuchi Y."/>
            <person name="Suzuki M."/>
            <person name="Kawai-Toyooka H."/>
            <person name="Smith D.R."/>
            <person name="Sparks H."/>
            <person name="Anderson J."/>
            <person name="Bakaric R."/>
            <person name="Luria V."/>
            <person name="Karger A."/>
            <person name="Kirschner M.W."/>
            <person name="Durand P.M."/>
            <person name="Michod R.E."/>
            <person name="Nozaki H."/>
            <person name="Olson B.J."/>
        </authorList>
    </citation>
    <scope>NUCLEOTIDE SEQUENCE [LARGE SCALE GENOMIC DNA]</scope>
    <source>
        <strain evidence="7">NIES-2863</strain>
    </source>
</reference>